<reference evidence="11" key="2">
    <citation type="journal article" date="2024" name="Plant">
        <title>Genomic evolution and insights into agronomic trait innovations of Sesamum species.</title>
        <authorList>
            <person name="Miao H."/>
            <person name="Wang L."/>
            <person name="Qu L."/>
            <person name="Liu H."/>
            <person name="Sun Y."/>
            <person name="Le M."/>
            <person name="Wang Q."/>
            <person name="Wei S."/>
            <person name="Zheng Y."/>
            <person name="Lin W."/>
            <person name="Duan Y."/>
            <person name="Cao H."/>
            <person name="Xiong S."/>
            <person name="Wang X."/>
            <person name="Wei L."/>
            <person name="Li C."/>
            <person name="Ma Q."/>
            <person name="Ju M."/>
            <person name="Zhao R."/>
            <person name="Li G."/>
            <person name="Mu C."/>
            <person name="Tian Q."/>
            <person name="Mei H."/>
            <person name="Zhang T."/>
            <person name="Gao T."/>
            <person name="Zhang H."/>
        </authorList>
    </citation>
    <scope>NUCLEOTIDE SEQUENCE</scope>
    <source>
        <strain evidence="11">3651</strain>
    </source>
</reference>
<keyword evidence="8" id="KW-0325">Glycoprotein</keyword>
<feature type="signal peptide" evidence="9">
    <location>
        <begin position="1"/>
        <end position="18"/>
    </location>
</feature>
<evidence type="ECO:0000256" key="4">
    <source>
        <dbReference type="ARBA" id="ARBA00022729"/>
    </source>
</evidence>
<dbReference type="InterPro" id="IPR013210">
    <property type="entry name" value="LRR_N_plant-typ"/>
</dbReference>
<keyword evidence="7" id="KW-0472">Membrane</keyword>
<keyword evidence="3" id="KW-0812">Transmembrane</keyword>
<evidence type="ECO:0000256" key="3">
    <source>
        <dbReference type="ARBA" id="ARBA00022692"/>
    </source>
</evidence>
<feature type="chain" id="PRO_5042249339" description="Leucine-rich repeat-containing N-terminal plant-type domain-containing protein" evidence="9">
    <location>
        <begin position="19"/>
        <end position="393"/>
    </location>
</feature>
<evidence type="ECO:0000256" key="9">
    <source>
        <dbReference type="SAM" id="SignalP"/>
    </source>
</evidence>
<gene>
    <name evidence="11" type="ORF">Salat_2304300</name>
</gene>
<keyword evidence="2" id="KW-0433">Leucine-rich repeat</keyword>
<evidence type="ECO:0000313" key="12">
    <source>
        <dbReference type="Proteomes" id="UP001293254"/>
    </source>
</evidence>
<dbReference type="EMBL" id="JACGWO010000009">
    <property type="protein sequence ID" value="KAK4418915.1"/>
    <property type="molecule type" value="Genomic_DNA"/>
</dbReference>
<keyword evidence="12" id="KW-1185">Reference proteome</keyword>
<feature type="domain" description="Leucine-rich repeat-containing N-terminal plant-type" evidence="10">
    <location>
        <begin position="30"/>
        <end position="71"/>
    </location>
</feature>
<dbReference type="Pfam" id="PF08263">
    <property type="entry name" value="LRRNT_2"/>
    <property type="match status" value="1"/>
</dbReference>
<organism evidence="11 12">
    <name type="scientific">Sesamum alatum</name>
    <dbReference type="NCBI Taxonomy" id="300844"/>
    <lineage>
        <taxon>Eukaryota</taxon>
        <taxon>Viridiplantae</taxon>
        <taxon>Streptophyta</taxon>
        <taxon>Embryophyta</taxon>
        <taxon>Tracheophyta</taxon>
        <taxon>Spermatophyta</taxon>
        <taxon>Magnoliopsida</taxon>
        <taxon>eudicotyledons</taxon>
        <taxon>Gunneridae</taxon>
        <taxon>Pentapetalae</taxon>
        <taxon>asterids</taxon>
        <taxon>lamiids</taxon>
        <taxon>Lamiales</taxon>
        <taxon>Pedaliaceae</taxon>
        <taxon>Sesamum</taxon>
    </lineage>
</organism>
<evidence type="ECO:0000256" key="2">
    <source>
        <dbReference type="ARBA" id="ARBA00022614"/>
    </source>
</evidence>
<comment type="caution">
    <text evidence="11">The sequence shown here is derived from an EMBL/GenBank/DDBJ whole genome shotgun (WGS) entry which is preliminary data.</text>
</comment>
<evidence type="ECO:0000256" key="1">
    <source>
        <dbReference type="ARBA" id="ARBA00004479"/>
    </source>
</evidence>
<keyword evidence="6" id="KW-1133">Transmembrane helix</keyword>
<evidence type="ECO:0000256" key="7">
    <source>
        <dbReference type="ARBA" id="ARBA00023136"/>
    </source>
</evidence>
<dbReference type="Gene3D" id="3.80.10.10">
    <property type="entry name" value="Ribonuclease Inhibitor"/>
    <property type="match status" value="2"/>
</dbReference>
<evidence type="ECO:0000256" key="5">
    <source>
        <dbReference type="ARBA" id="ARBA00022737"/>
    </source>
</evidence>
<evidence type="ECO:0000259" key="10">
    <source>
        <dbReference type="Pfam" id="PF08263"/>
    </source>
</evidence>
<dbReference type="SUPFAM" id="SSF52058">
    <property type="entry name" value="L domain-like"/>
    <property type="match status" value="1"/>
</dbReference>
<dbReference type="AlphaFoldDB" id="A0AAE1XVS7"/>
<proteinExistence type="predicted"/>
<evidence type="ECO:0000256" key="6">
    <source>
        <dbReference type="ARBA" id="ARBA00022989"/>
    </source>
</evidence>
<accession>A0AAE1XVS7</accession>
<protein>
    <recommendedName>
        <fullName evidence="10">Leucine-rich repeat-containing N-terminal plant-type domain-containing protein</fullName>
    </recommendedName>
</protein>
<dbReference type="InterPro" id="IPR032675">
    <property type="entry name" value="LRR_dom_sf"/>
</dbReference>
<name>A0AAE1XVS7_9LAMI</name>
<keyword evidence="4 9" id="KW-0732">Signal</keyword>
<dbReference type="PANTHER" id="PTHR48061">
    <property type="entry name" value="LEUCINE-RICH REPEAT RECEPTOR PROTEIN KINASE EMS1-LIKE-RELATED"/>
    <property type="match status" value="1"/>
</dbReference>
<evidence type="ECO:0000313" key="11">
    <source>
        <dbReference type="EMBL" id="KAK4418915.1"/>
    </source>
</evidence>
<sequence length="393" mass="43133">MFSSVFFILLFFSNLDLGINLTFVSGQCLQGQKELLLELRNNLTYDSSFSTKLVQWSESIDCCRWAGVKCDTWGRVSGLDLSGEAISDGINGVGSSLFGLVFLENLSLAQNSFSSIDLPFGFGKLTELSYLNPSNSGFSVKLENPNLGKLIHNFARLRELYLDGVNISANGYEWCNAISSSLSNLRVLSLSNAYLTGPFESSLKKGMRPTTRHASTDEPACCGSQKALWVRVLLAVNAPIASLKASDFINEDSDNFLYFEISEAREKGMQPTTRHASTDEPTCCGSQKVLWVRVLLAANAPIASLKASDFINEDSDNFFYTSYNTFSSPFLGFFADFSSFKVLTISSCNLSGVAPAKLFQVKSLETVDLSGNRDLEGSLPEFPFEWFSSESVA</sequence>
<reference evidence="11" key="1">
    <citation type="submission" date="2020-06" db="EMBL/GenBank/DDBJ databases">
        <authorList>
            <person name="Li T."/>
            <person name="Hu X."/>
            <person name="Zhang T."/>
            <person name="Song X."/>
            <person name="Zhang H."/>
            <person name="Dai N."/>
            <person name="Sheng W."/>
            <person name="Hou X."/>
            <person name="Wei L."/>
        </authorList>
    </citation>
    <scope>NUCLEOTIDE SEQUENCE</scope>
    <source>
        <strain evidence="11">3651</strain>
        <tissue evidence="11">Leaf</tissue>
    </source>
</reference>
<dbReference type="Proteomes" id="UP001293254">
    <property type="component" value="Unassembled WGS sequence"/>
</dbReference>
<dbReference type="PANTHER" id="PTHR48061:SF2">
    <property type="entry name" value="RECEPTOR LIKE PROTEIN 30-LIKE"/>
    <property type="match status" value="1"/>
</dbReference>
<keyword evidence="5" id="KW-0677">Repeat</keyword>
<comment type="subcellular location">
    <subcellularLocation>
        <location evidence="1">Membrane</location>
        <topology evidence="1">Single-pass type I membrane protein</topology>
    </subcellularLocation>
</comment>
<dbReference type="InterPro" id="IPR046956">
    <property type="entry name" value="RLP23-like"/>
</dbReference>
<dbReference type="GO" id="GO:0016020">
    <property type="term" value="C:membrane"/>
    <property type="evidence" value="ECO:0007669"/>
    <property type="project" value="UniProtKB-SubCell"/>
</dbReference>
<evidence type="ECO:0000256" key="8">
    <source>
        <dbReference type="ARBA" id="ARBA00023180"/>
    </source>
</evidence>